<dbReference type="PANTHER" id="PTHR33990">
    <property type="entry name" value="PROTEIN YJDN-RELATED"/>
    <property type="match status" value="1"/>
</dbReference>
<dbReference type="Gene3D" id="3.10.180.10">
    <property type="entry name" value="2,3-Dihydroxybiphenyl 1,2-Dioxygenase, domain 1"/>
    <property type="match status" value="1"/>
</dbReference>
<name>A0A931MGC1_9BURK</name>
<dbReference type="AlphaFoldDB" id="A0A931MGC1"/>
<keyword evidence="3" id="KW-1185">Reference proteome</keyword>
<dbReference type="InterPro" id="IPR028973">
    <property type="entry name" value="PhnB-like"/>
</dbReference>
<gene>
    <name evidence="2" type="ORF">I5803_08625</name>
</gene>
<protein>
    <submittedName>
        <fullName evidence="2">VOC family protein</fullName>
    </submittedName>
</protein>
<proteinExistence type="predicted"/>
<dbReference type="CDD" id="cd06588">
    <property type="entry name" value="PhnB_like"/>
    <property type="match status" value="1"/>
</dbReference>
<reference evidence="2" key="1">
    <citation type="submission" date="2020-11" db="EMBL/GenBank/DDBJ databases">
        <title>Bacterial whole genome sequence for Caenimonas sp. DR4.4.</title>
        <authorList>
            <person name="Le V."/>
            <person name="Ko S.-R."/>
            <person name="Ahn C.-Y."/>
            <person name="Oh H.-M."/>
        </authorList>
    </citation>
    <scope>NUCLEOTIDE SEQUENCE</scope>
    <source>
        <strain evidence="2">DR4.4</strain>
    </source>
</reference>
<evidence type="ECO:0000313" key="3">
    <source>
        <dbReference type="Proteomes" id="UP000651050"/>
    </source>
</evidence>
<accession>A0A931MGC1</accession>
<dbReference type="RefSeq" id="WP_196985960.1">
    <property type="nucleotide sequence ID" value="NZ_JADWYS010000001.1"/>
</dbReference>
<dbReference type="Proteomes" id="UP000651050">
    <property type="component" value="Unassembled WGS sequence"/>
</dbReference>
<evidence type="ECO:0000313" key="2">
    <source>
        <dbReference type="EMBL" id="MBG9388081.1"/>
    </source>
</evidence>
<comment type="caution">
    <text evidence="2">The sequence shown here is derived from an EMBL/GenBank/DDBJ whole genome shotgun (WGS) entry which is preliminary data.</text>
</comment>
<dbReference type="Pfam" id="PF06983">
    <property type="entry name" value="3-dmu-9_3-mt"/>
    <property type="match status" value="1"/>
</dbReference>
<sequence length="139" mass="15144">MDLNIYLTFDGRCEEALKFYAQALGGTIGEFHRFGGSPMDDGKMPAEFKNRVMHGRVEANGQILMGSDAGPGQPFQGYKGFTVSVNVPDTAQGMRTFDALAAGGQVTMPFQKTFWAEGFGMLNDKFGVPWMVNCEAQQG</sequence>
<evidence type="ECO:0000259" key="1">
    <source>
        <dbReference type="Pfam" id="PF06983"/>
    </source>
</evidence>
<dbReference type="SUPFAM" id="SSF54593">
    <property type="entry name" value="Glyoxalase/Bleomycin resistance protein/Dihydroxybiphenyl dioxygenase"/>
    <property type="match status" value="1"/>
</dbReference>
<dbReference type="EMBL" id="JADWYS010000001">
    <property type="protein sequence ID" value="MBG9388081.1"/>
    <property type="molecule type" value="Genomic_DNA"/>
</dbReference>
<dbReference type="PANTHER" id="PTHR33990:SF1">
    <property type="entry name" value="PROTEIN YJDN"/>
    <property type="match status" value="1"/>
</dbReference>
<dbReference type="InterPro" id="IPR029068">
    <property type="entry name" value="Glyas_Bleomycin-R_OHBP_Dase"/>
</dbReference>
<feature type="domain" description="PhnB-like" evidence="1">
    <location>
        <begin position="5"/>
        <end position="132"/>
    </location>
</feature>
<organism evidence="2 3">
    <name type="scientific">Caenimonas aquaedulcis</name>
    <dbReference type="NCBI Taxonomy" id="2793270"/>
    <lineage>
        <taxon>Bacteria</taxon>
        <taxon>Pseudomonadati</taxon>
        <taxon>Pseudomonadota</taxon>
        <taxon>Betaproteobacteria</taxon>
        <taxon>Burkholderiales</taxon>
        <taxon>Comamonadaceae</taxon>
        <taxon>Caenimonas</taxon>
    </lineage>
</organism>